<dbReference type="Pfam" id="PF03011">
    <property type="entry name" value="PFEMP"/>
    <property type="match status" value="1"/>
</dbReference>
<feature type="domain" description="Duffy-antigen binding" evidence="3">
    <location>
        <begin position="861"/>
        <end position="1035"/>
    </location>
</feature>
<accession>A0A024W3U8</accession>
<dbReference type="OrthoDB" id="378917at2759"/>
<feature type="domain" description="Duffy-binding-like" evidence="5">
    <location>
        <begin position="1529"/>
        <end position="1652"/>
    </location>
</feature>
<feature type="region of interest" description="Disordered" evidence="1">
    <location>
        <begin position="1492"/>
        <end position="1512"/>
    </location>
</feature>
<evidence type="ECO:0000259" key="4">
    <source>
        <dbReference type="Pfam" id="PF15447"/>
    </source>
</evidence>
<dbReference type="SUPFAM" id="SSF140924">
    <property type="entry name" value="Duffy binding domain-like"/>
    <property type="match status" value="4"/>
</dbReference>
<evidence type="ECO:0000259" key="3">
    <source>
        <dbReference type="Pfam" id="PF05424"/>
    </source>
</evidence>
<dbReference type="InterPro" id="IPR054595">
    <property type="entry name" value="DBL_C"/>
</dbReference>
<evidence type="ECO:0000313" key="7">
    <source>
        <dbReference type="Proteomes" id="UP000030708"/>
    </source>
</evidence>
<dbReference type="FunFam" id="1.20.58.830:FF:000005">
    <property type="entry name" value="Erythrocyte membrane protein 1, PfEMP1"/>
    <property type="match status" value="1"/>
</dbReference>
<feature type="domain" description="Duffy-antigen binding" evidence="3">
    <location>
        <begin position="119"/>
        <end position="320"/>
    </location>
</feature>
<proteinExistence type="predicted"/>
<feature type="domain" description="Duffy-binding-like" evidence="5">
    <location>
        <begin position="324"/>
        <end position="480"/>
    </location>
</feature>
<dbReference type="GO" id="GO:0016020">
    <property type="term" value="C:membrane"/>
    <property type="evidence" value="ECO:0007669"/>
    <property type="project" value="InterPro"/>
</dbReference>
<organism evidence="6 7">
    <name type="scientific">Plasmodium falciparum Tanzania</name>
    <name type="common">2000708</name>
    <dbReference type="NCBI Taxonomy" id="1036725"/>
    <lineage>
        <taxon>Eukaryota</taxon>
        <taxon>Sar</taxon>
        <taxon>Alveolata</taxon>
        <taxon>Apicomplexa</taxon>
        <taxon>Aconoidasida</taxon>
        <taxon>Haemosporida</taxon>
        <taxon>Plasmodiidae</taxon>
        <taxon>Plasmodium</taxon>
        <taxon>Plasmodium (Laverania)</taxon>
    </lineage>
</organism>
<dbReference type="Proteomes" id="UP000030708">
    <property type="component" value="Unassembled WGS sequence"/>
</dbReference>
<dbReference type="InterPro" id="IPR004258">
    <property type="entry name" value="DBL"/>
</dbReference>
<dbReference type="Pfam" id="PF15447">
    <property type="entry name" value="NTS"/>
    <property type="match status" value="1"/>
</dbReference>
<reference evidence="6 7" key="2">
    <citation type="submission" date="2013-02" db="EMBL/GenBank/DDBJ databases">
        <title>The Genome Sequence of Plasmodium falciparum Tanzania (2000708).</title>
        <authorList>
            <consortium name="The Broad Institute Genome Sequencing Platform"/>
            <consortium name="The Broad Institute Genome Sequencing Center for Infectious Disease"/>
            <person name="Neafsey D."/>
            <person name="Cheeseman I."/>
            <person name="Volkman S."/>
            <person name="Adams J."/>
            <person name="Walker B."/>
            <person name="Young S.K."/>
            <person name="Zeng Q."/>
            <person name="Gargeya S."/>
            <person name="Fitzgerald M."/>
            <person name="Haas B."/>
            <person name="Abouelleil A."/>
            <person name="Alvarado L."/>
            <person name="Arachchi H.M."/>
            <person name="Berlin A.M."/>
            <person name="Chapman S.B."/>
            <person name="Dewar J."/>
            <person name="Goldberg J."/>
            <person name="Griggs A."/>
            <person name="Gujja S."/>
            <person name="Hansen M."/>
            <person name="Howarth C."/>
            <person name="Imamovic A."/>
            <person name="Larimer J."/>
            <person name="McCowan C."/>
            <person name="Murphy C."/>
            <person name="Neiman D."/>
            <person name="Pearson M."/>
            <person name="Priest M."/>
            <person name="Roberts A."/>
            <person name="Saif S."/>
            <person name="Shea T."/>
            <person name="Sisk P."/>
            <person name="Sykes S."/>
            <person name="Wortman J."/>
            <person name="Nusbaum C."/>
            <person name="Birren B."/>
        </authorList>
    </citation>
    <scope>NUCLEOTIDE SEQUENCE [LARGE SCALE GENOMIC DNA]</scope>
    <source>
        <strain evidence="7">Tanzania (2000708)</strain>
    </source>
</reference>
<feature type="domain" description="Duffy-antigen binding" evidence="3">
    <location>
        <begin position="1274"/>
        <end position="1452"/>
    </location>
</feature>
<reference evidence="6 7" key="1">
    <citation type="submission" date="2013-02" db="EMBL/GenBank/DDBJ databases">
        <title>The Genome Annotation of Plasmodium falciparum Tanzania (2000708).</title>
        <authorList>
            <consortium name="The Broad Institute Genome Sequencing Platform"/>
            <consortium name="The Broad Institute Genome Sequencing Center for Infectious Disease"/>
            <person name="Neafsey D."/>
            <person name="Hoffman S."/>
            <person name="Volkman S."/>
            <person name="Rosenthal P."/>
            <person name="Walker B."/>
            <person name="Young S.K."/>
            <person name="Zeng Q."/>
            <person name="Gargeya S."/>
            <person name="Fitzgerald M."/>
            <person name="Haas B."/>
            <person name="Abouelleil A."/>
            <person name="Allen A.W."/>
            <person name="Alvarado L."/>
            <person name="Arachchi H.M."/>
            <person name="Berlin A.M."/>
            <person name="Chapman S.B."/>
            <person name="Gainer-Dewar J."/>
            <person name="Goldberg J."/>
            <person name="Griggs A."/>
            <person name="Gujja S."/>
            <person name="Hansen M."/>
            <person name="Howarth C."/>
            <person name="Imamovic A."/>
            <person name="Ireland A."/>
            <person name="Larimer J."/>
            <person name="McCowan C."/>
            <person name="Murphy C."/>
            <person name="Pearson M."/>
            <person name="Poon T.W."/>
            <person name="Priest M."/>
            <person name="Roberts A."/>
            <person name="Saif S."/>
            <person name="Shea T."/>
            <person name="Sisk P."/>
            <person name="Sykes S."/>
            <person name="Wortman J."/>
            <person name="Nusbaum C."/>
            <person name="Birren B."/>
        </authorList>
    </citation>
    <scope>NUCLEOTIDE SEQUENCE [LARGE SCALE GENOMIC DNA]</scope>
    <source>
        <strain evidence="7">Tanzania (2000708)</strain>
    </source>
</reference>
<evidence type="ECO:0000259" key="5">
    <source>
        <dbReference type="Pfam" id="PF22672"/>
    </source>
</evidence>
<feature type="region of interest" description="Disordered" evidence="1">
    <location>
        <begin position="722"/>
        <end position="756"/>
    </location>
</feature>
<gene>
    <name evidence="6" type="ORF">PFTANZ_04055</name>
</gene>
<feature type="compositionally biased region" description="Basic and acidic residues" evidence="1">
    <location>
        <begin position="722"/>
        <end position="736"/>
    </location>
</feature>
<feature type="compositionally biased region" description="Low complexity" evidence="1">
    <location>
        <begin position="1327"/>
        <end position="1341"/>
    </location>
</feature>
<evidence type="ECO:0000313" key="6">
    <source>
        <dbReference type="EMBL" id="ETW35238.1"/>
    </source>
</evidence>
<feature type="region of interest" description="Disordered" evidence="1">
    <location>
        <begin position="1324"/>
        <end position="1355"/>
    </location>
</feature>
<protein>
    <recommendedName>
        <fullName evidence="8">Duffy-binding-like domain-containing protein</fullName>
    </recommendedName>
</protein>
<dbReference type="FunFam" id="1.20.1310.20:FF:000001">
    <property type="entry name" value="Erythrocyte membrane protein 1, PfEMP1"/>
    <property type="match status" value="1"/>
</dbReference>
<dbReference type="InterPro" id="IPR029210">
    <property type="entry name" value="PfEMP1_NTS"/>
</dbReference>
<dbReference type="Gene3D" id="1.20.1310.20">
    <property type="entry name" value="Duffy-antigen binding domain"/>
    <property type="match status" value="3"/>
</dbReference>
<dbReference type="GO" id="GO:0046789">
    <property type="term" value="F:host cell surface receptor binding"/>
    <property type="evidence" value="ECO:0007669"/>
    <property type="project" value="InterPro"/>
</dbReference>
<dbReference type="Pfam" id="PF05424">
    <property type="entry name" value="Duffy_binding"/>
    <property type="match status" value="3"/>
</dbReference>
<evidence type="ECO:0000259" key="2">
    <source>
        <dbReference type="Pfam" id="PF03011"/>
    </source>
</evidence>
<feature type="compositionally biased region" description="Basic and acidic residues" evidence="1">
    <location>
        <begin position="746"/>
        <end position="756"/>
    </location>
</feature>
<feature type="compositionally biased region" description="Polar residues" evidence="1">
    <location>
        <begin position="1496"/>
        <end position="1512"/>
    </location>
</feature>
<dbReference type="Pfam" id="PF22672">
    <property type="entry name" value="DBL_C"/>
    <property type="match status" value="2"/>
</dbReference>
<evidence type="ECO:0008006" key="8">
    <source>
        <dbReference type="Google" id="ProtNLM"/>
    </source>
</evidence>
<sequence>MSTQGGQVGGGSSQDAKHLLDSIGEEVYKEVKNGGAETYDSYLKGSLTSATEGSSELVSTADPCGLDYTKRLNGNSNRYPCESLSGKDAKNEDVKRFSDTEGAQCTDQQIEGNDRKDGGACAPYRRLHLCSHNLESIETNNYDSNNARHKLLAEVCYAAKYEGDLIKTHYTKHESTNLDTNSQLCTVLARSFADIGDIVRGKDLFYGNPQEKKQRKQLDKKLKEVFGKIHEDVTSGKNGAEELQKRYNDDTTDFFQLREDWWTANRHTVWKAITCGAHGTYFRATCNSGDNESPSMAKNKCTCNNGDVPTYFDYVPQYLRWFEEWAEDFCRKKNKKLQDVKSKCRGRNNDKYCTLNGYDCTQTIRGENKLVRDYECTDCLIACDPFIHWIDNQKLEFLKQKEKYKNAINEKDKIKETEYGKINKIYAKEFYEKLEKQYKTVDLFLTLLNKEKECLSQPKVKDKNYINFNEDTNEIFSHTEICEPCPWCGVKKDGPPWVANDIESCGKKEIISFNDKDTTDISILPPNKGNHNILEELKDFCRGNKEINYDIWKCHYEKNDQSDNCILQDENTGKKNQRIMPYEAFFSLWVSRMLNDSIKWRTQLNKCIKTANKPTCMKWCINPCECFEKWVEQKQKEWISIEHHFDQQDNLQGNMRNTILNSYLKEFFEEKIKEAYGKDKCNELMQKINEIGMSQKTGDTEHSQDAIKILLGHEFDEAESCIDTHEKDDCPDKLSDSEDEEDDEEPRAHNPCVDKNDSKFVKVKEIAKKMHREAKRKMRNNTRGSGGRRNLRADATKGEYNRQGKGNELQGDKICKINITHSNATRESNNPCNGKDVNNKRFDIGTDWKGGREVKMSHKEVYLPPRREHMCTSNLENLDVGSVTKGGKAIHSLLGDVLLAAKYQAQQIITKYKENEGKQGLTNPEDKKTVCRALRYSFADLGDIIRGRDIWDREPGMNFLQGYLKDVFDNIGKSLKDKGILKYDKDKDHIKLREDWWEANRSQVWDAMQCALKSGNEIQCNNHAPYDDYIPQRLRWMTEWAEWFCKMQSQEYENLKTACKRCKNDGTEKCTKGSGKVCTECADQCKIYGDNIKKWKNQWDIISAKYTLSYLEAERNSVGNAYPGAGPDYKQMLDFLQQLVPPKSGTNIPKTPYSSAAGYIHQELPNVGCNTQKEFCDKKNGDNSTSAGKENEKYAFKHPPTDYKDKCECKENEAQPKKVETPKHNVEVCSIVEQALKTSLTDACKLKYGPGGKEKFPNWKCIPSGEKSGKDGAICIPPRRRRLYIHKVGGGEDITDDKSLRKWFIETAAIEAFFLWDRYKKENTKTQSGSPQLPQLPQPDSVSDDNNPQSKLEKGEIPPDFLRQMFYTLADYRDICVGVKEDVIKTLEASGDKNIETIKKAIDKILNSGNKENSGPQNSDKKREQWWEQHGKHIWNGMIYALTYTEKSVSGQKPQITQDNDLKTALWDDDTKKPKTVNGHGYTYENVELKEENSGAMPTNSPASSLPSGEKTTLDSFIKRPPYFRYLEEWGQNFCKERKKRLEEVKKECEVDENDRRGGTTRQYSGDGEHCETIRKEDYSKVSDLEKPSCAKPCSSYRKWIERKKEEFVKQKEAYDGQKGKCQTESNNHDNGFCVTLGRCSTAGDFLEIINNIPFIRIVNIQYI</sequence>
<evidence type="ECO:0000256" key="1">
    <source>
        <dbReference type="SAM" id="MobiDB-lite"/>
    </source>
</evidence>
<dbReference type="EMBL" id="KI926484">
    <property type="protein sequence ID" value="ETW35238.1"/>
    <property type="molecule type" value="Genomic_DNA"/>
</dbReference>
<dbReference type="Gene3D" id="1.20.58.830">
    <property type="match status" value="3"/>
</dbReference>
<feature type="compositionally biased region" description="Basic and acidic residues" evidence="1">
    <location>
        <begin position="791"/>
        <end position="802"/>
    </location>
</feature>
<feature type="domain" description="Plasmodium falciparum erythrocyte membrane protein-1 N-terminal segment" evidence="4">
    <location>
        <begin position="15"/>
        <end position="51"/>
    </location>
</feature>
<dbReference type="InterPro" id="IPR042202">
    <property type="entry name" value="Duffy-ag-bd_sf"/>
</dbReference>
<dbReference type="InterPro" id="IPR008602">
    <property type="entry name" value="Duffy-antigen-binding"/>
</dbReference>
<feature type="domain" description="Duffy-binding-like" evidence="2">
    <location>
        <begin position="585"/>
        <end position="728"/>
    </location>
</feature>
<dbReference type="Gene3D" id="1.20.58.1930">
    <property type="match status" value="1"/>
</dbReference>
<name>A0A024W3U8_PLAFA</name>
<feature type="region of interest" description="Disordered" evidence="1">
    <location>
        <begin position="772"/>
        <end position="807"/>
    </location>
</feature>